<dbReference type="EMBL" id="JRPR02000004">
    <property type="protein sequence ID" value="TLD96354.1"/>
    <property type="molecule type" value="Genomic_DNA"/>
</dbReference>
<organism evidence="2 3">
    <name type="scientific">Helicobacter jaachi</name>
    <dbReference type="NCBI Taxonomy" id="1677920"/>
    <lineage>
        <taxon>Bacteria</taxon>
        <taxon>Pseudomonadati</taxon>
        <taxon>Campylobacterota</taxon>
        <taxon>Epsilonproteobacteria</taxon>
        <taxon>Campylobacterales</taxon>
        <taxon>Helicobacteraceae</taxon>
        <taxon>Helicobacter</taxon>
    </lineage>
</organism>
<evidence type="ECO:0000313" key="3">
    <source>
        <dbReference type="Proteomes" id="UP000029733"/>
    </source>
</evidence>
<keyword evidence="1" id="KW-0812">Transmembrane</keyword>
<proteinExistence type="predicted"/>
<dbReference type="Proteomes" id="UP000029733">
    <property type="component" value="Unassembled WGS sequence"/>
</dbReference>
<comment type="caution">
    <text evidence="2">The sequence shown here is derived from an EMBL/GenBank/DDBJ whole genome shotgun (WGS) entry which is preliminary data.</text>
</comment>
<keyword evidence="3" id="KW-1185">Reference proteome</keyword>
<evidence type="ECO:0000256" key="1">
    <source>
        <dbReference type="SAM" id="Phobius"/>
    </source>
</evidence>
<dbReference type="RefSeq" id="WP_034354225.1">
    <property type="nucleotide sequence ID" value="NZ_JRPR02000004.1"/>
</dbReference>
<gene>
    <name evidence="2" type="ORF">LS71_006430</name>
</gene>
<name>A0A4U8T9N5_9HELI</name>
<protein>
    <submittedName>
        <fullName evidence="2">Uncharacterized protein</fullName>
    </submittedName>
</protein>
<dbReference type="OrthoDB" id="5323286at2"/>
<dbReference type="AlphaFoldDB" id="A0A4U8T9N5"/>
<accession>A0A4U8T9N5</accession>
<reference evidence="2 3" key="1">
    <citation type="journal article" date="2014" name="Genome Announc.">
        <title>Draft genome sequences of eight enterohepatic helicobacter species isolated from both laboratory and wild rodents.</title>
        <authorList>
            <person name="Sheh A."/>
            <person name="Shen Z."/>
            <person name="Fox J.G."/>
        </authorList>
    </citation>
    <scope>NUCLEOTIDE SEQUENCE [LARGE SCALE GENOMIC DNA]</scope>
    <source>
        <strain evidence="2 3">MIT 09-6949</strain>
    </source>
</reference>
<feature type="transmembrane region" description="Helical" evidence="1">
    <location>
        <begin position="281"/>
        <end position="303"/>
    </location>
</feature>
<evidence type="ECO:0000313" key="2">
    <source>
        <dbReference type="EMBL" id="TLD96354.1"/>
    </source>
</evidence>
<keyword evidence="1" id="KW-1133">Transmembrane helix</keyword>
<sequence>MKHIKNKPTNPIFFDTHKAYELSNGEIVLCDKIPKRACIISLPPTELIYTRLEVDTLALQSAGASLLISLAPLKAPSYAYELYFTAYPHLFDEQKCVCECFFFAKSRALPHTAIITSDIFLPLCAFAANAHKSQNAFVAWIESYLCYFEHNALREICVLDMADSMLQERVQGHIAYLQDAYGQVFKQIYYFMPSLPHQFIESTPHAPSQDVHTNSVDSIESEAKNVQGLSFVPFYECFGFKGEIDFEHFRAFLAFEYAKMYENTKVSLPNFAPKPSPYKRLYAGIAAVFVLFVCLIPLGLASYNHYLHNAIISLNEQTQQLFMPDDMLQLAQEGNNEKTPNAHTSTLSELTKKQHMLLENLQEVHTWQQSYIKRYEFMQSILSQCNVAHISVEGIAFYFTPQIFIATMQVSSSSQMHLSSLLATLNNGTQSALFNHPDSINKAQEGAIESAPDMPDKTKAQIMVVHYVI</sequence>
<keyword evidence="1" id="KW-0472">Membrane</keyword>